<reference evidence="1 2" key="1">
    <citation type="submission" date="2016-10" db="EMBL/GenBank/DDBJ databases">
        <authorList>
            <person name="de Groot N.N."/>
        </authorList>
    </citation>
    <scope>NUCLEOTIDE SEQUENCE [LARGE SCALE GENOMIC DNA]</scope>
    <source>
        <strain evidence="1 2">CGMCC 1.12333</strain>
    </source>
</reference>
<keyword evidence="2" id="KW-1185">Reference proteome</keyword>
<dbReference type="Proteomes" id="UP000199138">
    <property type="component" value="Unassembled WGS sequence"/>
</dbReference>
<accession>A0A1I7HC58</accession>
<dbReference type="AlphaFoldDB" id="A0A1I7HC58"/>
<sequence length="1138" mass="129462">MKNLFTFFLLFTGCWLQAQEISSNYRIKKVVVQKEIQIDSVAINNTYFEIRTLKDQIIPENLYNINFQEAKLTLSDSVLQNNTVITIYYLKYPEFITKVYSAIDPSVIVNNNDKLNKLYSLQQQETKTTIDLFDGLNTSGSISRGITVGNNQNAVVNSQLDLQISGQLANDITLRASIKDANIPIQESGYSQRLEEFDQIFIELASKNWNIRAGDINLQNSETYFMNFTKKVQGILIDANLTPNRESTTEVFASGAVVRGRYTNTSFTGEEGNQGPYKLTGSNDELYILIVSGSERVYVNGTLLTRGENNDYVMDYSSGELTFTSKYPVTSDMRIKVEYQYTDNNYTRYVTYGGVKHTSEKLNLNGYVYAESDAKNRPVQENLSEEQVAILQQAGDDTDLMTAPSAVEATYDENRIQYEKITESGTEYYAFSTDETASLYNVTFTLVGANQGNYVLSTTLAAGKVFEYVAPVAGVPQGNYEPITTINAPTKTQVAVLNGAYKPTEKTNIQFETAMSNNDENLFSEIDDQNNTGAAAKISVQQQILAKTNSLTAFADVDYISENFQSIERIYNIEFNRDWNLETTPESNQSLVKTGLTYQNPQTGTAQYRFEYLDFSGYSHGGRHVVTAALHPDKFNFITSSSYLKSNGIENESTFARSYNTISYSFPKNWIGAQLNFENNQQTEQETQTLTDVSQRFQEYKIFTGIGDSTNVFAEVGYKFRVNDSIRSNELTKFNTSNTYYINSQLIQNQNTQLGAFVSFRNFDYEDEDTEDENSLNSRIIYSQRLWKGLAQWNTTYETNAGTIAMQEFAYVEVDAGQGTYTWNDYNENGIQELDEFEVAQYQDQATYVRVLLANQIYQKTHQNKFSQTLSLNPGIWQQDTSKLKDVLRHFYNQTSFLIDRKITREGSNFNLNPFGGTPDDEVLGLNQSIQNTFFFNRGKQHFTTSYTFVNTKAKTLLAIGSQESGVKSHQLKFAHRFNDFWLMNFDGNTSETTSASENYESRNYDIDSYAFNPKISYLFNLNSKFDLFYQFENKQNQIGEGSLQQHNIGASFSYANMQKVSLNGEFNYFKNNFEGNAYSPVGYQILEGLQTGNNFTWTLIAQKQLTKFLDLNVSYFGRKSEDSKTIHTGTVQLKAYF</sequence>
<evidence type="ECO:0000313" key="1">
    <source>
        <dbReference type="EMBL" id="SFU58189.1"/>
    </source>
</evidence>
<dbReference type="EMBL" id="FPBK01000008">
    <property type="protein sequence ID" value="SFU58189.1"/>
    <property type="molecule type" value="Genomic_DNA"/>
</dbReference>
<dbReference type="OrthoDB" id="9815802at2"/>
<dbReference type="RefSeq" id="WP_093025322.1">
    <property type="nucleotide sequence ID" value="NZ_FPBK01000008.1"/>
</dbReference>
<organism evidence="1 2">
    <name type="scientific">Pustulibacterium marinum</name>
    <dbReference type="NCBI Taxonomy" id="1224947"/>
    <lineage>
        <taxon>Bacteria</taxon>
        <taxon>Pseudomonadati</taxon>
        <taxon>Bacteroidota</taxon>
        <taxon>Flavobacteriia</taxon>
        <taxon>Flavobacteriales</taxon>
        <taxon>Flavobacteriaceae</taxon>
        <taxon>Pustulibacterium</taxon>
    </lineage>
</organism>
<proteinExistence type="predicted"/>
<protein>
    <submittedName>
        <fullName evidence="1">Uncharacterized protein</fullName>
    </submittedName>
</protein>
<gene>
    <name evidence="1" type="ORF">SAMN05216480_10898</name>
</gene>
<name>A0A1I7HC58_9FLAO</name>
<dbReference type="STRING" id="1224947.SAMN05216480_10898"/>
<evidence type="ECO:0000313" key="2">
    <source>
        <dbReference type="Proteomes" id="UP000199138"/>
    </source>
</evidence>